<organism evidence="3 4">
    <name type="scientific">Photobacterium sanctipauli</name>
    <dbReference type="NCBI Taxonomy" id="1342794"/>
    <lineage>
        <taxon>Bacteria</taxon>
        <taxon>Pseudomonadati</taxon>
        <taxon>Pseudomonadota</taxon>
        <taxon>Gammaproteobacteria</taxon>
        <taxon>Vibrionales</taxon>
        <taxon>Vibrionaceae</taxon>
        <taxon>Photobacterium</taxon>
    </lineage>
</organism>
<feature type="signal peptide" evidence="1">
    <location>
        <begin position="1"/>
        <end position="23"/>
    </location>
</feature>
<dbReference type="InterPro" id="IPR000845">
    <property type="entry name" value="Nucleoside_phosphorylase_d"/>
</dbReference>
<keyword evidence="4" id="KW-1185">Reference proteome</keyword>
<dbReference type="PANTHER" id="PTHR46832">
    <property type="entry name" value="5'-METHYLTHIOADENOSINE/S-ADENOSYLHOMOCYSTEINE NUCLEOSIDASE"/>
    <property type="match status" value="1"/>
</dbReference>
<comment type="caution">
    <text evidence="3">The sequence shown here is derived from an EMBL/GenBank/DDBJ whole genome shotgun (WGS) entry which is preliminary data.</text>
</comment>
<dbReference type="AlphaFoldDB" id="A0A2T3P0Q7"/>
<reference evidence="3 4" key="1">
    <citation type="submission" date="2018-01" db="EMBL/GenBank/DDBJ databases">
        <title>Whole genome sequencing of Histamine producing bacteria.</title>
        <authorList>
            <person name="Butler K."/>
        </authorList>
    </citation>
    <scope>NUCLEOTIDE SEQUENCE [LARGE SCALE GENOMIC DNA]</scope>
    <source>
        <strain evidence="3 4">DSM 100436</strain>
    </source>
</reference>
<protein>
    <submittedName>
        <fullName evidence="3">5'-methylthioadenosine nucleosidase</fullName>
    </submittedName>
</protein>
<dbReference type="Gene3D" id="3.40.50.1580">
    <property type="entry name" value="Nucleoside phosphorylase domain"/>
    <property type="match status" value="1"/>
</dbReference>
<feature type="chain" id="PRO_5015623214" evidence="1">
    <location>
        <begin position="24"/>
        <end position="291"/>
    </location>
</feature>
<dbReference type="GO" id="GO:0009116">
    <property type="term" value="P:nucleoside metabolic process"/>
    <property type="evidence" value="ECO:0007669"/>
    <property type="project" value="InterPro"/>
</dbReference>
<dbReference type="EMBL" id="PYMA01000001">
    <property type="protein sequence ID" value="PSW22111.1"/>
    <property type="molecule type" value="Genomic_DNA"/>
</dbReference>
<dbReference type="GO" id="GO:0005829">
    <property type="term" value="C:cytosol"/>
    <property type="evidence" value="ECO:0007669"/>
    <property type="project" value="TreeGrafter"/>
</dbReference>
<dbReference type="Proteomes" id="UP000241771">
    <property type="component" value="Unassembled WGS sequence"/>
</dbReference>
<dbReference type="GO" id="GO:0008782">
    <property type="term" value="F:adenosylhomocysteine nucleosidase activity"/>
    <property type="evidence" value="ECO:0007669"/>
    <property type="project" value="TreeGrafter"/>
</dbReference>
<evidence type="ECO:0000259" key="2">
    <source>
        <dbReference type="Pfam" id="PF01048"/>
    </source>
</evidence>
<dbReference type="OrthoDB" id="9792278at2"/>
<dbReference type="RefSeq" id="WP_036820427.1">
    <property type="nucleotide sequence ID" value="NZ_JGVO01000275.1"/>
</dbReference>
<name>A0A2T3P0Q7_9GAMM</name>
<keyword evidence="1" id="KW-0732">Signal</keyword>
<gene>
    <name evidence="3" type="ORF">C9I98_02275</name>
</gene>
<evidence type="ECO:0000313" key="3">
    <source>
        <dbReference type="EMBL" id="PSW22111.1"/>
    </source>
</evidence>
<dbReference type="GO" id="GO:0008930">
    <property type="term" value="F:methylthioadenosine nucleosidase activity"/>
    <property type="evidence" value="ECO:0007669"/>
    <property type="project" value="TreeGrafter"/>
</dbReference>
<feature type="domain" description="Nucleoside phosphorylase" evidence="2">
    <location>
        <begin position="40"/>
        <end position="282"/>
    </location>
</feature>
<dbReference type="GO" id="GO:0019284">
    <property type="term" value="P:L-methionine salvage from S-adenosylmethionine"/>
    <property type="evidence" value="ECO:0007669"/>
    <property type="project" value="TreeGrafter"/>
</dbReference>
<evidence type="ECO:0000256" key="1">
    <source>
        <dbReference type="SAM" id="SignalP"/>
    </source>
</evidence>
<sequence length="291" mass="31420">MFTLSKKALIAAGAIFFASFASATTVKSVTVPSHDAPKQPILIQGPMPIEAEYFAGLLKDVRVEHTGNFDFYIGTLNDYPIVVAKTSKGVENTAAATAIAIERYNPRAIINQGTSGGHDKDLNVGDIVLGKRSFNAGNFKTPKLAEGEGSHPMNWIPMDVMASEGSAGEGDAAADAEKVRYYAGNKDLLASAHAVKETHKRGKVVEGTIASANFWNNEIDRMNWLHENYGTSVEEMETASAAMMAEAYKVPFLGIRILSNNLTNGGKYDPSTAEDNQKFVKNVVLHYISTL</sequence>
<dbReference type="InterPro" id="IPR035994">
    <property type="entry name" value="Nucleoside_phosphorylase_sf"/>
</dbReference>
<dbReference type="SUPFAM" id="SSF53167">
    <property type="entry name" value="Purine and uridine phosphorylases"/>
    <property type="match status" value="1"/>
</dbReference>
<accession>A0A2T3P0Q7</accession>
<proteinExistence type="predicted"/>
<dbReference type="CDD" id="cd09008">
    <property type="entry name" value="MTAN"/>
    <property type="match status" value="1"/>
</dbReference>
<dbReference type="PANTHER" id="PTHR46832:SF1">
    <property type="entry name" value="5'-METHYLTHIOADENOSINE_S-ADENOSYLHOMOCYSTEINE NUCLEOSIDASE"/>
    <property type="match status" value="1"/>
</dbReference>
<evidence type="ECO:0000313" key="4">
    <source>
        <dbReference type="Proteomes" id="UP000241771"/>
    </source>
</evidence>
<dbReference type="Pfam" id="PF01048">
    <property type="entry name" value="PNP_UDP_1"/>
    <property type="match status" value="1"/>
</dbReference>